<dbReference type="PANTHER" id="PTHR30336">
    <property type="entry name" value="INNER MEMBRANE PROTEIN, PROBABLE PERMEASE"/>
    <property type="match status" value="1"/>
</dbReference>
<evidence type="ECO:0000259" key="1">
    <source>
        <dbReference type="Pfam" id="PF02698"/>
    </source>
</evidence>
<dbReference type="InterPro" id="IPR014729">
    <property type="entry name" value="Rossmann-like_a/b/a_fold"/>
</dbReference>
<dbReference type="EMBL" id="JALJOQ010000045">
    <property type="protein sequence ID" value="KAK9805118.1"/>
    <property type="molecule type" value="Genomic_DNA"/>
</dbReference>
<dbReference type="PANTHER" id="PTHR30336:SF20">
    <property type="entry name" value="DUF218 DOMAIN-CONTAINING PROTEIN"/>
    <property type="match status" value="1"/>
</dbReference>
<dbReference type="AlphaFoldDB" id="A0AAW1PAN2"/>
<dbReference type="Gene3D" id="3.40.50.620">
    <property type="entry name" value="HUPs"/>
    <property type="match status" value="1"/>
</dbReference>
<evidence type="ECO:0000313" key="2">
    <source>
        <dbReference type="EMBL" id="KAK9805118.1"/>
    </source>
</evidence>
<dbReference type="InterPro" id="IPR051599">
    <property type="entry name" value="Cell_Envelope_Assoc"/>
</dbReference>
<evidence type="ECO:0000313" key="3">
    <source>
        <dbReference type="Proteomes" id="UP001465755"/>
    </source>
</evidence>
<proteinExistence type="predicted"/>
<organism evidence="2 3">
    <name type="scientific">Symbiochloris irregularis</name>
    <dbReference type="NCBI Taxonomy" id="706552"/>
    <lineage>
        <taxon>Eukaryota</taxon>
        <taxon>Viridiplantae</taxon>
        <taxon>Chlorophyta</taxon>
        <taxon>core chlorophytes</taxon>
        <taxon>Trebouxiophyceae</taxon>
        <taxon>Trebouxiales</taxon>
        <taxon>Trebouxiaceae</taxon>
        <taxon>Symbiochloris</taxon>
    </lineage>
</organism>
<comment type="caution">
    <text evidence="2">The sequence shown here is derived from an EMBL/GenBank/DDBJ whole genome shotgun (WGS) entry which is preliminary data.</text>
</comment>
<dbReference type="GO" id="GO:0005886">
    <property type="term" value="C:plasma membrane"/>
    <property type="evidence" value="ECO:0007669"/>
    <property type="project" value="TreeGrafter"/>
</dbReference>
<sequence length="275" mass="30296">MQLRPIAFRPAGLVHLCSQVRRPARTLSQVIVAQKSAKKPKRSYEAVIVLGGGLLPDGGLPKAVQERLDLACSLAELPAHQTAAHTHCPIVCLGSGTPHKPAVLTHTGHVLHEATACTEYLAEQGVPRLQLYRETASYDTIGNAYFCCTMHAIPAGWRQCAVITSAFHMPRTQSIFRHCFSVAGQSLWGQPDHFQLDFWPVSDGDAFPEDVLEARLQREAQSLKDWEKNAEGLTTLAELHQWLHATHLCYSVTRQAQFGTRAANDALRSKAIASY</sequence>
<dbReference type="CDD" id="cd06259">
    <property type="entry name" value="YdcF-like"/>
    <property type="match status" value="1"/>
</dbReference>
<dbReference type="Pfam" id="PF02698">
    <property type="entry name" value="DUF218"/>
    <property type="match status" value="1"/>
</dbReference>
<keyword evidence="3" id="KW-1185">Reference proteome</keyword>
<dbReference type="Proteomes" id="UP001465755">
    <property type="component" value="Unassembled WGS sequence"/>
</dbReference>
<accession>A0AAW1PAN2</accession>
<protein>
    <recommendedName>
        <fullName evidence="1">DUF218 domain-containing protein</fullName>
    </recommendedName>
</protein>
<gene>
    <name evidence="2" type="ORF">WJX73_010900</name>
</gene>
<name>A0AAW1PAN2_9CHLO</name>
<dbReference type="InterPro" id="IPR003848">
    <property type="entry name" value="DUF218"/>
</dbReference>
<feature type="domain" description="DUF218" evidence="1">
    <location>
        <begin position="45"/>
        <end position="180"/>
    </location>
</feature>
<reference evidence="2 3" key="1">
    <citation type="journal article" date="2024" name="Nat. Commun.">
        <title>Phylogenomics reveals the evolutionary origins of lichenization in chlorophyte algae.</title>
        <authorList>
            <person name="Puginier C."/>
            <person name="Libourel C."/>
            <person name="Otte J."/>
            <person name="Skaloud P."/>
            <person name="Haon M."/>
            <person name="Grisel S."/>
            <person name="Petersen M."/>
            <person name="Berrin J.G."/>
            <person name="Delaux P.M."/>
            <person name="Dal Grande F."/>
            <person name="Keller J."/>
        </authorList>
    </citation>
    <scope>NUCLEOTIDE SEQUENCE [LARGE SCALE GENOMIC DNA]</scope>
    <source>
        <strain evidence="2 3">SAG 2036</strain>
    </source>
</reference>